<dbReference type="SUPFAM" id="SSF82282">
    <property type="entry name" value="Homocysteine S-methyltransferase"/>
    <property type="match status" value="1"/>
</dbReference>
<reference evidence="1" key="1">
    <citation type="journal article" date="2021" name="PeerJ">
        <title>Extensive microbial diversity within the chicken gut microbiome revealed by metagenomics and culture.</title>
        <authorList>
            <person name="Gilroy R."/>
            <person name="Ravi A."/>
            <person name="Getino M."/>
            <person name="Pursley I."/>
            <person name="Horton D.L."/>
            <person name="Alikhan N.F."/>
            <person name="Baker D."/>
            <person name="Gharbi K."/>
            <person name="Hall N."/>
            <person name="Watson M."/>
            <person name="Adriaenssens E.M."/>
            <person name="Foster-Nyarko E."/>
            <person name="Jarju S."/>
            <person name="Secka A."/>
            <person name="Antonio M."/>
            <person name="Oren A."/>
            <person name="Chaudhuri R.R."/>
            <person name="La Ragione R."/>
            <person name="Hildebrand F."/>
            <person name="Pallen M.J."/>
        </authorList>
    </citation>
    <scope>NUCLEOTIDE SEQUENCE</scope>
    <source>
        <strain evidence="1">CHK194-22301</strain>
    </source>
</reference>
<proteinExistence type="predicted"/>
<evidence type="ECO:0000313" key="1">
    <source>
        <dbReference type="EMBL" id="HJF09642.1"/>
    </source>
</evidence>
<dbReference type="Proteomes" id="UP000784793">
    <property type="component" value="Unassembled WGS sequence"/>
</dbReference>
<dbReference type="EMBL" id="DYXB01000034">
    <property type="protein sequence ID" value="HJF09642.1"/>
    <property type="molecule type" value="Genomic_DNA"/>
</dbReference>
<protein>
    <recommendedName>
        <fullName evidence="3">Homocysteine S-methyltransferase</fullName>
    </recommendedName>
</protein>
<organism evidence="1 2">
    <name type="scientific">Lactobacillus crispatus</name>
    <dbReference type="NCBI Taxonomy" id="47770"/>
    <lineage>
        <taxon>Bacteria</taxon>
        <taxon>Bacillati</taxon>
        <taxon>Bacillota</taxon>
        <taxon>Bacilli</taxon>
        <taxon>Lactobacillales</taxon>
        <taxon>Lactobacillaceae</taxon>
        <taxon>Lactobacillus</taxon>
    </lineage>
</organism>
<reference evidence="1" key="2">
    <citation type="submission" date="2021-09" db="EMBL/GenBank/DDBJ databases">
        <authorList>
            <person name="Gilroy R."/>
        </authorList>
    </citation>
    <scope>NUCLEOTIDE SEQUENCE</scope>
    <source>
        <strain evidence="1">CHK194-22301</strain>
    </source>
</reference>
<sequence length="85" mass="9990">MKKMGLLEQIKNKGLVLDGAMSYELEKQGVDNNNKLWTATALIDQLSKVYQAHWDWLIFIKWLVPQRLGWSIYNNANSKLCFFRN</sequence>
<dbReference type="InterPro" id="IPR036589">
    <property type="entry name" value="HCY_dom_sf"/>
</dbReference>
<dbReference type="AlphaFoldDB" id="A0A921K620"/>
<evidence type="ECO:0008006" key="3">
    <source>
        <dbReference type="Google" id="ProtNLM"/>
    </source>
</evidence>
<accession>A0A921K620</accession>
<evidence type="ECO:0000313" key="2">
    <source>
        <dbReference type="Proteomes" id="UP000784793"/>
    </source>
</evidence>
<comment type="caution">
    <text evidence="1">The sequence shown here is derived from an EMBL/GenBank/DDBJ whole genome shotgun (WGS) entry which is preliminary data.</text>
</comment>
<name>A0A921K620_9LACO</name>
<dbReference type="RefSeq" id="WP_236704578.1">
    <property type="nucleotide sequence ID" value="NZ_JAUDEG010000040.1"/>
</dbReference>
<dbReference type="Gene3D" id="3.20.20.330">
    <property type="entry name" value="Homocysteine-binding-like domain"/>
    <property type="match status" value="1"/>
</dbReference>
<gene>
    <name evidence="1" type="ORF">K8V23_02395</name>
</gene>